<name>A1RZS7_THEPD</name>
<gene>
    <name evidence="2" type="ordered locus">Tpen_1310</name>
</gene>
<dbReference type="RefSeq" id="WP_011752972.1">
    <property type="nucleotide sequence ID" value="NC_008698.1"/>
</dbReference>
<dbReference type="Proteomes" id="UP000000641">
    <property type="component" value="Chromosome"/>
</dbReference>
<accession>A1RZS7</accession>
<evidence type="ECO:0000259" key="1">
    <source>
        <dbReference type="Pfam" id="PF10040"/>
    </source>
</evidence>
<dbReference type="OrthoDB" id="31462at2157"/>
<dbReference type="Gene3D" id="3.30.70.1900">
    <property type="match status" value="1"/>
</dbReference>
<proteinExistence type="predicted"/>
<dbReference type="EnsemblBacteria" id="ABL78707">
    <property type="protein sequence ID" value="ABL78707"/>
    <property type="gene ID" value="Tpen_1310"/>
</dbReference>
<dbReference type="InterPro" id="IPR019267">
    <property type="entry name" value="CRISPR-assoc_Cas6_C"/>
</dbReference>
<organism evidence="2 3">
    <name type="scientific">Thermofilum pendens (strain DSM 2475 / Hrk 5)</name>
    <dbReference type="NCBI Taxonomy" id="368408"/>
    <lineage>
        <taxon>Archaea</taxon>
        <taxon>Thermoproteota</taxon>
        <taxon>Thermoprotei</taxon>
        <taxon>Thermofilales</taxon>
        <taxon>Thermofilaceae</taxon>
        <taxon>Thermofilum</taxon>
    </lineage>
</organism>
<reference evidence="3" key="1">
    <citation type="journal article" date="2008" name="J. Bacteriol.">
        <title>Genome sequence of Thermofilum pendens reveals an exceptional loss of biosynthetic pathways without genome reduction.</title>
        <authorList>
            <person name="Anderson I."/>
            <person name="Rodriguez J."/>
            <person name="Susanti D."/>
            <person name="Porat I."/>
            <person name="Reich C."/>
            <person name="Ulrich L.E."/>
            <person name="Elkins J.G."/>
            <person name="Mavromatis K."/>
            <person name="Lykidis A."/>
            <person name="Kim E."/>
            <person name="Thompson L.S."/>
            <person name="Nolan M."/>
            <person name="Land M."/>
            <person name="Copeland A."/>
            <person name="Lapidus A."/>
            <person name="Lucas S."/>
            <person name="Detter C."/>
            <person name="Zhulin I.B."/>
            <person name="Olsen G.J."/>
            <person name="Whitman W."/>
            <person name="Mukhopadhyay B."/>
            <person name="Bristow J."/>
            <person name="Kyrpides N."/>
        </authorList>
    </citation>
    <scope>NUCLEOTIDE SEQUENCE [LARGE SCALE GENOMIC DNA]</scope>
    <source>
        <strain evidence="3">DSM 2475 / Hrk 5</strain>
    </source>
</reference>
<dbReference type="EMBL" id="CP000505">
    <property type="protein sequence ID" value="ABL78707.1"/>
    <property type="molecule type" value="Genomic_DNA"/>
</dbReference>
<dbReference type="KEGG" id="tpe:Tpen_1310"/>
<dbReference type="GeneID" id="4601604"/>
<feature type="domain" description="CRISPR-associated protein Cas6 C-terminal" evidence="1">
    <location>
        <begin position="144"/>
        <end position="261"/>
    </location>
</feature>
<evidence type="ECO:0000313" key="2">
    <source>
        <dbReference type="EMBL" id="ABL78707.1"/>
    </source>
</evidence>
<sequence length="278" mass="29077">MGSVVVVELSLRAVSGGSLPWFSGAECRGALLSAVGAVDGGVAGLMHGKPGSPSVFALRPLRFASGFRVVGEGVSAGVLFERGALARMEVAFLDEGVARRAVAAIASTRSFSVKGQEFALEGLALRVYDPARVLEAGPFEALDVRFHTPTYFNPLSGDKEYKVLYPDPVHMLAGLVATAHRLTGASLPKPEELASTVYVAGLDVKTPPMEPSKPAPNGFVGWVKLKARKNAPSDKLSLVHGLLKLGELTNIGGNRSAGYGVITVKTANQPSKTTPEKA</sequence>
<dbReference type="Pfam" id="PF10040">
    <property type="entry name" value="CRISPR_Cas6"/>
    <property type="match status" value="1"/>
</dbReference>
<evidence type="ECO:0000313" key="3">
    <source>
        <dbReference type="Proteomes" id="UP000000641"/>
    </source>
</evidence>
<dbReference type="AlphaFoldDB" id="A1RZS7"/>
<dbReference type="HOGENOM" id="CLU_971889_0_0_2"/>
<keyword evidence="3" id="KW-1185">Reference proteome</keyword>
<protein>
    <recommendedName>
        <fullName evidence="1">CRISPR-associated protein Cas6 C-terminal domain-containing protein</fullName>
    </recommendedName>
</protein>
<dbReference type="eggNOG" id="arCOG01439">
    <property type="taxonomic scope" value="Archaea"/>
</dbReference>